<evidence type="ECO:0000313" key="6">
    <source>
        <dbReference type="EnsemblMetazoa" id="HelroP117066"/>
    </source>
</evidence>
<dbReference type="PROSITE" id="PS00915">
    <property type="entry name" value="PI3_4_KINASE_1"/>
    <property type="match status" value="1"/>
</dbReference>
<keyword evidence="7" id="KW-1185">Reference proteome</keyword>
<keyword evidence="2" id="KW-0808">Transferase</keyword>
<reference evidence="6" key="3">
    <citation type="submission" date="2015-06" db="UniProtKB">
        <authorList>
            <consortium name="EnsemblMetazoa"/>
        </authorList>
    </citation>
    <scope>IDENTIFICATION</scope>
</reference>
<dbReference type="EMBL" id="KB095911">
    <property type="protein sequence ID" value="ESO09796.1"/>
    <property type="molecule type" value="Genomic_DNA"/>
</dbReference>
<sequence>MNVKLDQMGYVYEFILWACGISQVLAHQFIWNMKTNIFKDEEGLLYDDQIGEILENLMEQIKKSSTAAARLFYEREFEFFFKITDISRIIKPFPKGEERKRACLKALREVPLQVGCYLPSNPEAIVVDIDYNSGTPMQSAAKAPYLAKFKVKKCTVKELEEIGMSDDPAEYLKQLDSKSSECWTASIFKVGDDVRQDMLALQIISFFKDVVESVGLEMKLFPYRVVATSPGCGVIECVPDSRSRDQIGRQTDIGMYDYFITKYGDESTSTFQNARRNFVMSMAAYSVITYILQIKDRHNGNIMLDSQGHIIHIDFGFMFESSPGGNMGWEPDFKLNDEMVLIMGGSMEAAPYKWFQEICVRGYLALRQHRESVVSLVSLMLDTGLPCFRGRTIKQLRARFFPNHSEKEAAQEMLKVIYSCYQSFRGKTYDMIQYIQNQIPY</sequence>
<feature type="domain" description="PI3K/PI4K catalytic" evidence="4">
    <location>
        <begin position="158"/>
        <end position="425"/>
    </location>
</feature>
<dbReference type="PANTHER" id="PTHR10048">
    <property type="entry name" value="PHOSPHATIDYLINOSITOL KINASE"/>
    <property type="match status" value="1"/>
</dbReference>
<evidence type="ECO:0000256" key="2">
    <source>
        <dbReference type="ARBA" id="ARBA00022679"/>
    </source>
</evidence>
<dbReference type="InterPro" id="IPR001263">
    <property type="entry name" value="PI3K_accessory_dom"/>
</dbReference>
<dbReference type="Pfam" id="PF00613">
    <property type="entry name" value="PI3Ka"/>
    <property type="match status" value="1"/>
</dbReference>
<dbReference type="GO" id="GO:0046854">
    <property type="term" value="P:phosphatidylinositol phosphate biosynthetic process"/>
    <property type="evidence" value="ECO:0007669"/>
    <property type="project" value="InterPro"/>
</dbReference>
<dbReference type="RefSeq" id="XP_009012105.1">
    <property type="nucleotide sequence ID" value="XM_009013857.1"/>
</dbReference>
<protein>
    <recommendedName>
        <fullName evidence="4">PI3K/PI4K catalytic domain-containing protein</fullName>
    </recommendedName>
</protein>
<dbReference type="HOGENOM" id="CLU_011483_0_0_1"/>
<dbReference type="EMBL" id="AMQM01009030">
    <property type="status" value="NOT_ANNOTATED_CDS"/>
    <property type="molecule type" value="Genomic_DNA"/>
</dbReference>
<dbReference type="SUPFAM" id="SSF56112">
    <property type="entry name" value="Protein kinase-like (PK-like)"/>
    <property type="match status" value="1"/>
</dbReference>
<dbReference type="FunFam" id="3.30.1010.10:FF:000009">
    <property type="entry name" value="Phosphatidylinositol 4-kinase, catalytic, alpha"/>
    <property type="match status" value="1"/>
</dbReference>
<dbReference type="OMA" id="FAFELEW"/>
<reference evidence="7" key="1">
    <citation type="submission" date="2012-12" db="EMBL/GenBank/DDBJ databases">
        <authorList>
            <person name="Hellsten U."/>
            <person name="Grimwood J."/>
            <person name="Chapman J.A."/>
            <person name="Shapiro H."/>
            <person name="Aerts A."/>
            <person name="Otillar R.P."/>
            <person name="Terry A.Y."/>
            <person name="Boore J.L."/>
            <person name="Simakov O."/>
            <person name="Marletaz F."/>
            <person name="Cho S.-J."/>
            <person name="Edsinger-Gonzales E."/>
            <person name="Havlak P."/>
            <person name="Kuo D.-H."/>
            <person name="Larsson T."/>
            <person name="Lv J."/>
            <person name="Arendt D."/>
            <person name="Savage R."/>
            <person name="Osoegawa K."/>
            <person name="de Jong P."/>
            <person name="Lindberg D.R."/>
            <person name="Seaver E.C."/>
            <person name="Weisblat D.A."/>
            <person name="Putnam N.H."/>
            <person name="Grigoriev I.V."/>
            <person name="Rokhsar D.S."/>
        </authorList>
    </citation>
    <scope>NUCLEOTIDE SEQUENCE</scope>
</reference>
<dbReference type="SUPFAM" id="SSF48371">
    <property type="entry name" value="ARM repeat"/>
    <property type="match status" value="1"/>
</dbReference>
<accession>T1EGJ8</accession>
<organism evidence="6 7">
    <name type="scientific">Helobdella robusta</name>
    <name type="common">Californian leech</name>
    <dbReference type="NCBI Taxonomy" id="6412"/>
    <lineage>
        <taxon>Eukaryota</taxon>
        <taxon>Metazoa</taxon>
        <taxon>Spiralia</taxon>
        <taxon>Lophotrochozoa</taxon>
        <taxon>Annelida</taxon>
        <taxon>Clitellata</taxon>
        <taxon>Hirudinea</taxon>
        <taxon>Rhynchobdellida</taxon>
        <taxon>Glossiphoniidae</taxon>
        <taxon>Helobdella</taxon>
    </lineage>
</organism>
<dbReference type="FunFam" id="1.10.1070.11:FF:000005">
    <property type="entry name" value="Phosphatidylinositol 4-kinase, catalytic, alpha"/>
    <property type="match status" value="1"/>
</dbReference>
<name>T1EGJ8_HELRO</name>
<dbReference type="InterPro" id="IPR000403">
    <property type="entry name" value="PI3/4_kinase_cat_dom"/>
</dbReference>
<dbReference type="InterPro" id="IPR016024">
    <property type="entry name" value="ARM-type_fold"/>
</dbReference>
<evidence type="ECO:0000313" key="5">
    <source>
        <dbReference type="EMBL" id="ESO09796.1"/>
    </source>
</evidence>
<evidence type="ECO:0000256" key="1">
    <source>
        <dbReference type="ARBA" id="ARBA00006209"/>
    </source>
</evidence>
<dbReference type="GO" id="GO:0004430">
    <property type="term" value="F:1-phosphatidylinositol 4-kinase activity"/>
    <property type="evidence" value="ECO:0007669"/>
    <property type="project" value="UniProtKB-EC"/>
</dbReference>
<dbReference type="InterPro" id="IPR036940">
    <property type="entry name" value="PI3/4_kinase_cat_sf"/>
</dbReference>
<dbReference type="InParanoid" id="T1EGJ8"/>
<dbReference type="EnsemblMetazoa" id="HelroT117066">
    <property type="protein sequence ID" value="HelroP117066"/>
    <property type="gene ID" value="HelroG117066"/>
</dbReference>
<dbReference type="PANTHER" id="PTHR10048:SF15">
    <property type="entry name" value="PHOSPHATIDYLINOSITOL 4-KINASE ALPHA"/>
    <property type="match status" value="1"/>
</dbReference>
<dbReference type="Gene3D" id="3.30.1010.10">
    <property type="entry name" value="Phosphatidylinositol 3-kinase Catalytic Subunit, Chain A, domain 4"/>
    <property type="match status" value="1"/>
</dbReference>
<evidence type="ECO:0000259" key="4">
    <source>
        <dbReference type="PROSITE" id="PS50290"/>
    </source>
</evidence>
<comment type="similarity">
    <text evidence="1">Belongs to the PI3/PI4-kinase family. Type III PI4K subfamily.</text>
</comment>
<dbReference type="Proteomes" id="UP000015101">
    <property type="component" value="Unassembled WGS sequence"/>
</dbReference>
<dbReference type="STRING" id="6412.T1EGJ8"/>
<evidence type="ECO:0000256" key="3">
    <source>
        <dbReference type="ARBA" id="ARBA00022777"/>
    </source>
</evidence>
<dbReference type="PROSITE" id="PS50290">
    <property type="entry name" value="PI3_4_KINASE_3"/>
    <property type="match status" value="1"/>
</dbReference>
<dbReference type="CDD" id="cd05167">
    <property type="entry name" value="PI4Kc_III_alpha"/>
    <property type="match status" value="1"/>
</dbReference>
<dbReference type="InterPro" id="IPR015433">
    <property type="entry name" value="PI3/4_kinase"/>
</dbReference>
<dbReference type="InterPro" id="IPR011009">
    <property type="entry name" value="Kinase-like_dom_sf"/>
</dbReference>
<dbReference type="PROSITE" id="PS00916">
    <property type="entry name" value="PI3_4_KINASE_2"/>
    <property type="match status" value="1"/>
</dbReference>
<dbReference type="GeneID" id="20195700"/>
<proteinExistence type="inferred from homology"/>
<dbReference type="SMART" id="SM00146">
    <property type="entry name" value="PI3Kc"/>
    <property type="match status" value="1"/>
</dbReference>
<dbReference type="KEGG" id="hro:HELRODRAFT_117066"/>
<dbReference type="CTD" id="20195700"/>
<dbReference type="Pfam" id="PF00454">
    <property type="entry name" value="PI3_PI4_kinase"/>
    <property type="match status" value="1"/>
</dbReference>
<reference evidence="5 7" key="2">
    <citation type="journal article" date="2013" name="Nature">
        <title>Insights into bilaterian evolution from three spiralian genomes.</title>
        <authorList>
            <person name="Simakov O."/>
            <person name="Marletaz F."/>
            <person name="Cho S.J."/>
            <person name="Edsinger-Gonzales E."/>
            <person name="Havlak P."/>
            <person name="Hellsten U."/>
            <person name="Kuo D.H."/>
            <person name="Larsson T."/>
            <person name="Lv J."/>
            <person name="Arendt D."/>
            <person name="Savage R."/>
            <person name="Osoegawa K."/>
            <person name="de Jong P."/>
            <person name="Grimwood J."/>
            <person name="Chapman J.A."/>
            <person name="Shapiro H."/>
            <person name="Aerts A."/>
            <person name="Otillar R.P."/>
            <person name="Terry A.Y."/>
            <person name="Boore J.L."/>
            <person name="Grigoriev I.V."/>
            <person name="Lindberg D.R."/>
            <person name="Seaver E.C."/>
            <person name="Weisblat D.A."/>
            <person name="Putnam N.H."/>
            <person name="Rokhsar D.S."/>
        </authorList>
    </citation>
    <scope>NUCLEOTIDE SEQUENCE</scope>
</reference>
<dbReference type="eggNOG" id="KOG0902">
    <property type="taxonomic scope" value="Eukaryota"/>
</dbReference>
<dbReference type="InterPro" id="IPR018936">
    <property type="entry name" value="PI3/4_kinase_CS"/>
</dbReference>
<evidence type="ECO:0000313" key="7">
    <source>
        <dbReference type="Proteomes" id="UP000015101"/>
    </source>
</evidence>
<dbReference type="AlphaFoldDB" id="T1EGJ8"/>
<dbReference type="OrthoDB" id="10264149at2759"/>
<keyword evidence="3" id="KW-0418">Kinase</keyword>
<dbReference type="Gene3D" id="1.10.1070.11">
    <property type="entry name" value="Phosphatidylinositol 3-/4-kinase, catalytic domain"/>
    <property type="match status" value="1"/>
</dbReference>
<gene>
    <name evidence="6" type="primary">20195700</name>
    <name evidence="5" type="ORF">HELRODRAFT_117066</name>
</gene>